<comment type="caution">
    <text evidence="1">The sequence shown here is derived from an EMBL/GenBank/DDBJ whole genome shotgun (WGS) entry which is preliminary data.</text>
</comment>
<evidence type="ECO:0000313" key="2">
    <source>
        <dbReference type="Proteomes" id="UP001311915"/>
    </source>
</evidence>
<dbReference type="SUPFAM" id="SSF52058">
    <property type="entry name" value="L domain-like"/>
    <property type="match status" value="1"/>
</dbReference>
<dbReference type="Proteomes" id="UP001311915">
    <property type="component" value="Unassembled WGS sequence"/>
</dbReference>
<dbReference type="PANTHER" id="PTHR15140">
    <property type="entry name" value="TUBULIN-SPECIFIC CHAPERONE E"/>
    <property type="match status" value="1"/>
</dbReference>
<dbReference type="PANTHER" id="PTHR15140:SF44">
    <property type="entry name" value="LATE BLIGHT RESISTANCE PROTEIN HOMOLOG R1B-23 ISOFORM X1"/>
    <property type="match status" value="1"/>
</dbReference>
<accession>A0AAV9M4M7</accession>
<sequence length="261" mass="30172">MEKLRHVDIFRVEFDLEEDKQELSSKLENLRILKNILRFPIDRMDVLSRRCPNLQQLEIGFGDDNDSAVFLSHIGESYPVSNTSPFLWGAHIVSGLQLPSNLNKLVLEGIHIESAIPFIAGLPSLEYLQLLDMYVPQSEVWCFGDITFHKLKLLKLMWLHISRWDASEESFPLLETLVIKDCNRLEEIPLSFADIQQIKLVMCKNLEASTVRFKKDVEENEGNDRIDLIIKVSKNKLLCFVFEYLPASNLAPICLIQNYYC</sequence>
<keyword evidence="2" id="KW-1185">Reference proteome</keyword>
<name>A0AAV9M4M7_9SOLN</name>
<proteinExistence type="predicted"/>
<dbReference type="Gene3D" id="3.80.10.10">
    <property type="entry name" value="Ribonuclease Inhibitor"/>
    <property type="match status" value="1"/>
</dbReference>
<gene>
    <name evidence="1" type="ORF">R3W88_025944</name>
</gene>
<dbReference type="AlphaFoldDB" id="A0AAV9M4M7"/>
<organism evidence="1 2">
    <name type="scientific">Solanum pinnatisectum</name>
    <name type="common">tansyleaf nightshade</name>
    <dbReference type="NCBI Taxonomy" id="50273"/>
    <lineage>
        <taxon>Eukaryota</taxon>
        <taxon>Viridiplantae</taxon>
        <taxon>Streptophyta</taxon>
        <taxon>Embryophyta</taxon>
        <taxon>Tracheophyta</taxon>
        <taxon>Spermatophyta</taxon>
        <taxon>Magnoliopsida</taxon>
        <taxon>eudicotyledons</taxon>
        <taxon>Gunneridae</taxon>
        <taxon>Pentapetalae</taxon>
        <taxon>asterids</taxon>
        <taxon>lamiids</taxon>
        <taxon>Solanales</taxon>
        <taxon>Solanaceae</taxon>
        <taxon>Solanoideae</taxon>
        <taxon>Solaneae</taxon>
        <taxon>Solanum</taxon>
    </lineage>
</organism>
<dbReference type="EMBL" id="JAWPEI010000003">
    <property type="protein sequence ID" value="KAK4732956.1"/>
    <property type="molecule type" value="Genomic_DNA"/>
</dbReference>
<reference evidence="1 2" key="1">
    <citation type="submission" date="2023-10" db="EMBL/GenBank/DDBJ databases">
        <title>Genome-Wide Identification Analysis in wild type Solanum Pinnatisectum Reveals Some Genes Defensing Phytophthora Infestans.</title>
        <authorList>
            <person name="Sun C."/>
        </authorList>
    </citation>
    <scope>NUCLEOTIDE SEQUENCE [LARGE SCALE GENOMIC DNA]</scope>
    <source>
        <strain evidence="1">LQN</strain>
        <tissue evidence="1">Leaf</tissue>
    </source>
</reference>
<dbReference type="InterPro" id="IPR032675">
    <property type="entry name" value="LRR_dom_sf"/>
</dbReference>
<protein>
    <submittedName>
        <fullName evidence="1">Uncharacterized protein</fullName>
    </submittedName>
</protein>
<evidence type="ECO:0000313" key="1">
    <source>
        <dbReference type="EMBL" id="KAK4732956.1"/>
    </source>
</evidence>